<reference evidence="3" key="1">
    <citation type="submission" date="2025-08" db="UniProtKB">
        <authorList>
            <consortium name="Ensembl"/>
        </authorList>
    </citation>
    <scope>IDENTIFICATION</scope>
</reference>
<dbReference type="InterPro" id="IPR029526">
    <property type="entry name" value="PGBD"/>
</dbReference>
<feature type="region of interest" description="Disordered" evidence="1">
    <location>
        <begin position="486"/>
        <end position="506"/>
    </location>
</feature>
<evidence type="ECO:0000259" key="2">
    <source>
        <dbReference type="Pfam" id="PF13843"/>
    </source>
</evidence>
<accession>A0A3B3ZAW1</accession>
<evidence type="ECO:0000313" key="4">
    <source>
        <dbReference type="Proteomes" id="UP000261520"/>
    </source>
</evidence>
<dbReference type="Proteomes" id="UP000261520">
    <property type="component" value="Unplaced"/>
</dbReference>
<feature type="region of interest" description="Disordered" evidence="1">
    <location>
        <begin position="1"/>
        <end position="51"/>
    </location>
</feature>
<protein>
    <recommendedName>
        <fullName evidence="2">PiggyBac transposable element-derived protein domain-containing protein</fullName>
    </recommendedName>
</protein>
<dbReference type="PANTHER" id="PTHR46599:SF3">
    <property type="entry name" value="PIGGYBAC TRANSPOSABLE ELEMENT-DERIVED PROTEIN 4"/>
    <property type="match status" value="1"/>
</dbReference>
<reference evidence="3" key="2">
    <citation type="submission" date="2025-09" db="UniProtKB">
        <authorList>
            <consortium name="Ensembl"/>
        </authorList>
    </citation>
    <scope>IDENTIFICATION</scope>
</reference>
<name>A0A3B3ZAW1_9GOBI</name>
<dbReference type="Pfam" id="PF13843">
    <property type="entry name" value="DDE_Tnp_1_7"/>
    <property type="match status" value="1"/>
</dbReference>
<feature type="domain" description="PiggyBac transposable element-derived protein" evidence="2">
    <location>
        <begin position="78"/>
        <end position="450"/>
    </location>
</feature>
<keyword evidence="4" id="KW-1185">Reference proteome</keyword>
<proteinExistence type="predicted"/>
<feature type="compositionally biased region" description="Basic and acidic residues" evidence="1">
    <location>
        <begin position="1"/>
        <end position="10"/>
    </location>
</feature>
<dbReference type="Ensembl" id="ENSPMGT00000001794.1">
    <property type="protein sequence ID" value="ENSPMGP00000001684.1"/>
    <property type="gene ID" value="ENSPMGG00000001519.1"/>
</dbReference>
<evidence type="ECO:0000256" key="1">
    <source>
        <dbReference type="SAM" id="MobiDB-lite"/>
    </source>
</evidence>
<organism evidence="3 4">
    <name type="scientific">Periophthalmus magnuspinnatus</name>
    <dbReference type="NCBI Taxonomy" id="409849"/>
    <lineage>
        <taxon>Eukaryota</taxon>
        <taxon>Metazoa</taxon>
        <taxon>Chordata</taxon>
        <taxon>Craniata</taxon>
        <taxon>Vertebrata</taxon>
        <taxon>Euteleostomi</taxon>
        <taxon>Actinopterygii</taxon>
        <taxon>Neopterygii</taxon>
        <taxon>Teleostei</taxon>
        <taxon>Neoteleostei</taxon>
        <taxon>Acanthomorphata</taxon>
        <taxon>Gobiaria</taxon>
        <taxon>Gobiiformes</taxon>
        <taxon>Gobioidei</taxon>
        <taxon>Gobiidae</taxon>
        <taxon>Oxudercinae</taxon>
        <taxon>Periophthalmus</taxon>
    </lineage>
</organism>
<dbReference type="AlphaFoldDB" id="A0A3B3ZAW1"/>
<dbReference type="PANTHER" id="PTHR46599">
    <property type="entry name" value="PIGGYBAC TRANSPOSABLE ELEMENT-DERIVED PROTEIN 4"/>
    <property type="match status" value="1"/>
</dbReference>
<dbReference type="STRING" id="409849.ENSPMGP00000001684"/>
<evidence type="ECO:0000313" key="3">
    <source>
        <dbReference type="Ensembl" id="ENSPMGP00000001684.1"/>
    </source>
</evidence>
<sequence>DARNKYDEPIISHSGPSGGHSRSHCSHRGGTFRSHLPPSLTSRAWRTEEDPDVAPPKLKFIPRRTPGIQAPLNIGTHTPLDIFSCFFDAEVLSLLCSSTNKRAFRHLERGTKYQWMDITPEELKKFIGLLLYMGVMNLPKMTDYWRKQTIFEVPFPATVMPRDRFKSILSFFCISDSAEDVHNDLARGTEDYDLLHHVQPLFDMLRTRCMAVYHPRQHISVHERMVATKARLSLKQYMRDRAIKWGLKFFVLADNNGYTVDYQLYTGKSKSQGSVNGLSFDVVSSLVNKDYLGSGYIVYCDKFYTSPQLFRHLGQQGFGACGTYRQGRIGVPTSPENALTKRSPRGSIRWLRDGDLLFVKWMDTKEVSMCTNVHSVFTGETVLRWTKKADGTCEQVPIPRPTAVGEYNRYMGGVDTSDQLLKTNTAHRKMRRWYITVFQHMLDIAVTNSFIISKELSTIRGERPPTRQDFQEKLTSQLLGVALKTQPKGPASNHLPVPTSYGQSKSQRASLGRRQCVLCRRCTPWQCEECDMGLCMQLDRNCFRMYHTTNFVN</sequence>